<evidence type="ECO:0000313" key="3">
    <source>
        <dbReference type="Proteomes" id="UP000284322"/>
    </source>
</evidence>
<feature type="compositionally biased region" description="Low complexity" evidence="1">
    <location>
        <begin position="1"/>
        <end position="14"/>
    </location>
</feature>
<evidence type="ECO:0000256" key="1">
    <source>
        <dbReference type="SAM" id="MobiDB-lite"/>
    </source>
</evidence>
<feature type="region of interest" description="Disordered" evidence="1">
    <location>
        <begin position="1"/>
        <end position="34"/>
    </location>
</feature>
<comment type="caution">
    <text evidence="2">The sequence shown here is derived from an EMBL/GenBank/DDBJ whole genome shotgun (WGS) entry which is preliminary data.</text>
</comment>
<feature type="compositionally biased region" description="Polar residues" evidence="1">
    <location>
        <begin position="15"/>
        <end position="28"/>
    </location>
</feature>
<dbReference type="Proteomes" id="UP000284322">
    <property type="component" value="Unassembled WGS sequence"/>
</dbReference>
<reference evidence="2 3" key="1">
    <citation type="submission" date="2018-09" db="EMBL/GenBank/DDBJ databases">
        <title>Altererythrobacter sp.Ery1 and Ery12, the genome sequencing of novel strains in genus Alterythrobacter.</title>
        <authorList>
            <person name="Cheng H."/>
            <person name="Wu Y.-H."/>
            <person name="Fang C."/>
            <person name="Xu X.-W."/>
        </authorList>
    </citation>
    <scope>NUCLEOTIDE SEQUENCE [LARGE SCALE GENOMIC DNA]</scope>
    <source>
        <strain evidence="2 3">Ery12</strain>
    </source>
</reference>
<proteinExistence type="predicted"/>
<sequence>MAAAAATPANADKAQNTVPEGQEVTTVTPEAGAKRAASEVVCVRQQEVGSRLKAQKVCKTRAEWDAQKREQRQAVDKAQAARWKSN</sequence>
<dbReference type="AlphaFoldDB" id="A0A419R261"/>
<protein>
    <submittedName>
        <fullName evidence="2">Uncharacterized protein</fullName>
    </submittedName>
</protein>
<feature type="compositionally biased region" description="Basic and acidic residues" evidence="1">
    <location>
        <begin position="62"/>
        <end position="75"/>
    </location>
</feature>
<keyword evidence="3" id="KW-1185">Reference proteome</keyword>
<accession>A0A419R261</accession>
<gene>
    <name evidence="2" type="ORF">D6858_09020</name>
</gene>
<name>A0A419R261_9SPHN</name>
<dbReference type="EMBL" id="RAHJ01000018">
    <property type="protein sequence ID" value="RJX68057.1"/>
    <property type="molecule type" value="Genomic_DNA"/>
</dbReference>
<evidence type="ECO:0000313" key="2">
    <source>
        <dbReference type="EMBL" id="RJX68057.1"/>
    </source>
</evidence>
<organism evidence="2 3">
    <name type="scientific">Tsuneonella suprasediminis</name>
    <dbReference type="NCBI Taxonomy" id="2306996"/>
    <lineage>
        <taxon>Bacteria</taxon>
        <taxon>Pseudomonadati</taxon>
        <taxon>Pseudomonadota</taxon>
        <taxon>Alphaproteobacteria</taxon>
        <taxon>Sphingomonadales</taxon>
        <taxon>Erythrobacteraceae</taxon>
        <taxon>Tsuneonella</taxon>
    </lineage>
</organism>
<feature type="region of interest" description="Disordered" evidence="1">
    <location>
        <begin position="62"/>
        <end position="86"/>
    </location>
</feature>